<dbReference type="OrthoDB" id="9975959at2759"/>
<dbReference type="GO" id="GO:0046872">
    <property type="term" value="F:metal ion binding"/>
    <property type="evidence" value="ECO:0007669"/>
    <property type="project" value="UniProtKB-KW"/>
</dbReference>
<organism evidence="12 13">
    <name type="scientific">Pseudovirgaria hyperparasitica</name>
    <dbReference type="NCBI Taxonomy" id="470096"/>
    <lineage>
        <taxon>Eukaryota</taxon>
        <taxon>Fungi</taxon>
        <taxon>Dikarya</taxon>
        <taxon>Ascomycota</taxon>
        <taxon>Pezizomycotina</taxon>
        <taxon>Dothideomycetes</taxon>
        <taxon>Dothideomycetes incertae sedis</taxon>
        <taxon>Acrospermales</taxon>
        <taxon>Acrospermaceae</taxon>
        <taxon>Pseudovirgaria</taxon>
    </lineage>
</organism>
<keyword evidence="13" id="KW-1185">Reference proteome</keyword>
<dbReference type="PANTHER" id="PTHR15822">
    <property type="entry name" value="TRAF AND TNF RECEPTOR-ASSOCIATED PROTEIN"/>
    <property type="match status" value="1"/>
</dbReference>
<evidence type="ECO:0000313" key="12">
    <source>
        <dbReference type="EMBL" id="KAF2762405.1"/>
    </source>
</evidence>
<evidence type="ECO:0000256" key="8">
    <source>
        <dbReference type="ARBA" id="ARBA00022842"/>
    </source>
</evidence>
<proteinExistence type="predicted"/>
<keyword evidence="8" id="KW-0460">Magnesium</keyword>
<comment type="cofactor">
    <cofactor evidence="1">
        <name>Mn(2+)</name>
        <dbReference type="ChEBI" id="CHEBI:29035"/>
    </cofactor>
</comment>
<evidence type="ECO:0000256" key="5">
    <source>
        <dbReference type="ARBA" id="ARBA00022723"/>
    </source>
</evidence>
<dbReference type="GO" id="GO:0006302">
    <property type="term" value="P:double-strand break repair"/>
    <property type="evidence" value="ECO:0007669"/>
    <property type="project" value="TreeGrafter"/>
</dbReference>
<evidence type="ECO:0000259" key="11">
    <source>
        <dbReference type="Pfam" id="PF03372"/>
    </source>
</evidence>
<dbReference type="Proteomes" id="UP000799437">
    <property type="component" value="Unassembled WGS sequence"/>
</dbReference>
<evidence type="ECO:0000256" key="4">
    <source>
        <dbReference type="ARBA" id="ARBA00022722"/>
    </source>
</evidence>
<dbReference type="Gene3D" id="3.60.10.10">
    <property type="entry name" value="Endonuclease/exonuclease/phosphatase"/>
    <property type="match status" value="1"/>
</dbReference>
<keyword evidence="10" id="KW-0539">Nucleus</keyword>
<feature type="domain" description="Endonuclease/exonuclease/phosphatase" evidence="11">
    <location>
        <begin position="99"/>
        <end position="342"/>
    </location>
</feature>
<dbReference type="GeneID" id="54490863"/>
<dbReference type="EMBL" id="ML996565">
    <property type="protein sequence ID" value="KAF2762405.1"/>
    <property type="molecule type" value="Genomic_DNA"/>
</dbReference>
<keyword evidence="7" id="KW-0378">Hydrolase</keyword>
<dbReference type="InterPro" id="IPR036691">
    <property type="entry name" value="Endo/exonu/phosph_ase_sf"/>
</dbReference>
<dbReference type="GO" id="GO:0005737">
    <property type="term" value="C:cytoplasm"/>
    <property type="evidence" value="ECO:0007669"/>
    <property type="project" value="TreeGrafter"/>
</dbReference>
<comment type="cofactor">
    <cofactor evidence="2">
        <name>Mg(2+)</name>
        <dbReference type="ChEBI" id="CHEBI:18420"/>
    </cofactor>
</comment>
<comment type="subcellular location">
    <subcellularLocation>
        <location evidence="3">Nucleus</location>
        <location evidence="3">PML body</location>
    </subcellularLocation>
</comment>
<dbReference type="Pfam" id="PF03372">
    <property type="entry name" value="Exo_endo_phos"/>
    <property type="match status" value="1"/>
</dbReference>
<dbReference type="CDD" id="cd09080">
    <property type="entry name" value="TDP2"/>
    <property type="match status" value="1"/>
</dbReference>
<dbReference type="SUPFAM" id="SSF56219">
    <property type="entry name" value="DNase I-like"/>
    <property type="match status" value="1"/>
</dbReference>
<dbReference type="InterPro" id="IPR051547">
    <property type="entry name" value="TDP2-like"/>
</dbReference>
<dbReference type="InterPro" id="IPR005135">
    <property type="entry name" value="Endo/exonuclease/phosphatase"/>
</dbReference>
<protein>
    <recommendedName>
        <fullName evidence="11">Endonuclease/exonuclease/phosphatase domain-containing protein</fullName>
    </recommendedName>
</protein>
<evidence type="ECO:0000313" key="13">
    <source>
        <dbReference type="Proteomes" id="UP000799437"/>
    </source>
</evidence>
<keyword evidence="4" id="KW-0540">Nuclease</keyword>
<sequence length="367" mass="41115">MGDKFPNVFRRLFCIPPPVTRPYSPGIPPSMASGGSDSNLADMTKRHSAIKKDDSFYTPKTQNHFVYHANKWMPFREYPHRNKSIGGASAGRVENFWLITWNIDFLIPDKEPRMRAALAHLEEQVRGIPAGEPVVICLQEMVESDIAAICASEWVRERFYTTDIDNKSWLTKMYGTTTLVDRNLGVRSVFRVPFVSKFDRDGLFVDLDTGAGSSRVIRVCNVHLESLAADPPVRPTQVKAASKVLHTAQVHAGLMCGDFNAIQPFDRTLHAENMLDDVYLLLGGKEDSDEGFTWGYQSPADSKKFGFCRMDKVLSCGAIEPEKLERIGVDVRTPDGKWVTDHYGLMAKLHVLPVNRAMSLAQQLGLP</sequence>
<keyword evidence="9" id="KW-0234">DNA repair</keyword>
<keyword evidence="6" id="KW-0227">DNA damage</keyword>
<evidence type="ECO:0000256" key="10">
    <source>
        <dbReference type="ARBA" id="ARBA00023242"/>
    </source>
</evidence>
<gene>
    <name evidence="12" type="ORF">EJ05DRAFT_620</name>
</gene>
<dbReference type="PANTHER" id="PTHR15822:SF4">
    <property type="entry name" value="TYROSYL-DNA PHOSPHODIESTERASE 2"/>
    <property type="match status" value="1"/>
</dbReference>
<evidence type="ECO:0000256" key="2">
    <source>
        <dbReference type="ARBA" id="ARBA00001946"/>
    </source>
</evidence>
<dbReference type="RefSeq" id="XP_033604856.1">
    <property type="nucleotide sequence ID" value="XM_033749809.1"/>
</dbReference>
<evidence type="ECO:0000256" key="1">
    <source>
        <dbReference type="ARBA" id="ARBA00001936"/>
    </source>
</evidence>
<evidence type="ECO:0000256" key="6">
    <source>
        <dbReference type="ARBA" id="ARBA00022763"/>
    </source>
</evidence>
<accession>A0A6A6WJH9</accession>
<evidence type="ECO:0000256" key="3">
    <source>
        <dbReference type="ARBA" id="ARBA00004322"/>
    </source>
</evidence>
<dbReference type="AlphaFoldDB" id="A0A6A6WJH9"/>
<dbReference type="GO" id="GO:0004518">
    <property type="term" value="F:nuclease activity"/>
    <property type="evidence" value="ECO:0007669"/>
    <property type="project" value="UniProtKB-KW"/>
</dbReference>
<evidence type="ECO:0000256" key="9">
    <source>
        <dbReference type="ARBA" id="ARBA00023204"/>
    </source>
</evidence>
<name>A0A6A6WJH9_9PEZI</name>
<reference evidence="12" key="1">
    <citation type="journal article" date="2020" name="Stud. Mycol.">
        <title>101 Dothideomycetes genomes: a test case for predicting lifestyles and emergence of pathogens.</title>
        <authorList>
            <person name="Haridas S."/>
            <person name="Albert R."/>
            <person name="Binder M."/>
            <person name="Bloem J."/>
            <person name="Labutti K."/>
            <person name="Salamov A."/>
            <person name="Andreopoulos B."/>
            <person name="Baker S."/>
            <person name="Barry K."/>
            <person name="Bills G."/>
            <person name="Bluhm B."/>
            <person name="Cannon C."/>
            <person name="Castanera R."/>
            <person name="Culley D."/>
            <person name="Daum C."/>
            <person name="Ezra D."/>
            <person name="Gonzalez J."/>
            <person name="Henrissat B."/>
            <person name="Kuo A."/>
            <person name="Liang C."/>
            <person name="Lipzen A."/>
            <person name="Lutzoni F."/>
            <person name="Magnuson J."/>
            <person name="Mondo S."/>
            <person name="Nolan M."/>
            <person name="Ohm R."/>
            <person name="Pangilinan J."/>
            <person name="Park H.-J."/>
            <person name="Ramirez L."/>
            <person name="Alfaro M."/>
            <person name="Sun H."/>
            <person name="Tritt A."/>
            <person name="Yoshinaga Y."/>
            <person name="Zwiers L.-H."/>
            <person name="Turgeon B."/>
            <person name="Goodwin S."/>
            <person name="Spatafora J."/>
            <person name="Crous P."/>
            <person name="Grigoriev I."/>
        </authorList>
    </citation>
    <scope>NUCLEOTIDE SEQUENCE</scope>
    <source>
        <strain evidence="12">CBS 121739</strain>
    </source>
</reference>
<keyword evidence="5" id="KW-0479">Metal-binding</keyword>
<dbReference type="GO" id="GO:0070260">
    <property type="term" value="F:5'-tyrosyl-DNA phosphodiesterase activity"/>
    <property type="evidence" value="ECO:0007669"/>
    <property type="project" value="TreeGrafter"/>
</dbReference>
<evidence type="ECO:0000256" key="7">
    <source>
        <dbReference type="ARBA" id="ARBA00022801"/>
    </source>
</evidence>
<dbReference type="GO" id="GO:0003697">
    <property type="term" value="F:single-stranded DNA binding"/>
    <property type="evidence" value="ECO:0007669"/>
    <property type="project" value="TreeGrafter"/>
</dbReference>